<dbReference type="InterPro" id="IPR010985">
    <property type="entry name" value="Ribbon_hlx_hlx"/>
</dbReference>
<dbReference type="RefSeq" id="WP_016553737.1">
    <property type="nucleotide sequence ID" value="NZ_AEYE02000011.1"/>
</dbReference>
<evidence type="ECO:0000313" key="3">
    <source>
        <dbReference type="Proteomes" id="UP000014411"/>
    </source>
</evidence>
<dbReference type="GO" id="GO:0003677">
    <property type="term" value="F:DNA binding"/>
    <property type="evidence" value="ECO:0007669"/>
    <property type="project" value="InterPro"/>
</dbReference>
<dbReference type="AlphaFoldDB" id="S3IHR9"/>
<organism evidence="2 3">
    <name type="scientific">Rhizobium grahamii CCGE 502</name>
    <dbReference type="NCBI Taxonomy" id="990285"/>
    <lineage>
        <taxon>Bacteria</taxon>
        <taxon>Pseudomonadati</taxon>
        <taxon>Pseudomonadota</taxon>
        <taxon>Alphaproteobacteria</taxon>
        <taxon>Hyphomicrobiales</taxon>
        <taxon>Rhizobiaceae</taxon>
        <taxon>Rhizobium/Agrobacterium group</taxon>
        <taxon>Rhizobium</taxon>
    </lineage>
</organism>
<dbReference type="InterPro" id="IPR005569">
    <property type="entry name" value="Arc_DNA-bd_dom"/>
</dbReference>
<keyword evidence="3" id="KW-1185">Reference proteome</keyword>
<reference evidence="2 3" key="1">
    <citation type="journal article" date="2012" name="J. Bacteriol.">
        <title>Genome sequence of Rhizobium grahamii CCGE502, a broad-host-range symbiont with low nodulation competitiveness in Phaseolus vulgaris.</title>
        <authorList>
            <person name="Althabegoiti M.J."/>
            <person name="Lozano L."/>
            <person name="Torres-Tejerizo G."/>
            <person name="Ormeno-Orrillo E."/>
            <person name="Rogel M.A."/>
            <person name="Gonzalez V."/>
            <person name="Martinez-Romero E."/>
        </authorList>
    </citation>
    <scope>NUCLEOTIDE SEQUENCE [LARGE SCALE GENOMIC DNA]</scope>
    <source>
        <strain evidence="2 3">CCGE 502</strain>
    </source>
</reference>
<dbReference type="Gene3D" id="1.10.1220.10">
    <property type="entry name" value="Met repressor-like"/>
    <property type="match status" value="1"/>
</dbReference>
<name>S3IHR9_9HYPH</name>
<evidence type="ECO:0000313" key="2">
    <source>
        <dbReference type="EMBL" id="EPE98448.1"/>
    </source>
</evidence>
<sequence>MVPQNSESRDLDKVIVRLPDGMRDQLKTMAAQNNRSMNAEIVARLAESLEIEAVEGDPAASLDALRPVFQAVQKEVAGDYERRLAAIEEILAEVSQRLGTTYYPPLPQNTKTDEDEQ</sequence>
<proteinExistence type="predicted"/>
<evidence type="ECO:0000259" key="1">
    <source>
        <dbReference type="Pfam" id="PF03869"/>
    </source>
</evidence>
<gene>
    <name evidence="2" type="ORF">RGCCGE502_08475</name>
</gene>
<dbReference type="EMBL" id="AEYE02000011">
    <property type="protein sequence ID" value="EPE98448.1"/>
    <property type="molecule type" value="Genomic_DNA"/>
</dbReference>
<dbReference type="eggNOG" id="ENOG5033BNF">
    <property type="taxonomic scope" value="Bacteria"/>
</dbReference>
<dbReference type="GO" id="GO:0006355">
    <property type="term" value="P:regulation of DNA-templated transcription"/>
    <property type="evidence" value="ECO:0007669"/>
    <property type="project" value="InterPro"/>
</dbReference>
<protein>
    <submittedName>
        <fullName evidence="2">Arc domain-containing protein</fullName>
    </submittedName>
</protein>
<dbReference type="InterPro" id="IPR013321">
    <property type="entry name" value="Arc_rbn_hlx_hlx"/>
</dbReference>
<dbReference type="Proteomes" id="UP000014411">
    <property type="component" value="Unassembled WGS sequence"/>
</dbReference>
<accession>S3IHR9</accession>
<dbReference type="STRING" id="990285.RGCCGE502_08475"/>
<dbReference type="HOGENOM" id="CLU_2082954_0_0_5"/>
<dbReference type="Pfam" id="PF03869">
    <property type="entry name" value="Arc"/>
    <property type="match status" value="1"/>
</dbReference>
<comment type="caution">
    <text evidence="2">The sequence shown here is derived from an EMBL/GenBank/DDBJ whole genome shotgun (WGS) entry which is preliminary data.</text>
</comment>
<feature type="domain" description="Arc-like DNA binding" evidence="1">
    <location>
        <begin position="8"/>
        <end position="52"/>
    </location>
</feature>
<dbReference type="SUPFAM" id="SSF47598">
    <property type="entry name" value="Ribbon-helix-helix"/>
    <property type="match status" value="1"/>
</dbReference>